<evidence type="ECO:0000313" key="1">
    <source>
        <dbReference type="EMBL" id="KAK3731566.1"/>
    </source>
</evidence>
<comment type="caution">
    <text evidence="1">The sequence shown here is derived from an EMBL/GenBank/DDBJ whole genome shotgun (WGS) entry which is preliminary data.</text>
</comment>
<evidence type="ECO:0000313" key="2">
    <source>
        <dbReference type="Proteomes" id="UP001283361"/>
    </source>
</evidence>
<dbReference type="AlphaFoldDB" id="A0AAE0Y3D3"/>
<dbReference type="Proteomes" id="UP001283361">
    <property type="component" value="Unassembled WGS sequence"/>
</dbReference>
<protein>
    <submittedName>
        <fullName evidence="1">Uncharacterized protein</fullName>
    </submittedName>
</protein>
<organism evidence="1 2">
    <name type="scientific">Elysia crispata</name>
    <name type="common">lettuce slug</name>
    <dbReference type="NCBI Taxonomy" id="231223"/>
    <lineage>
        <taxon>Eukaryota</taxon>
        <taxon>Metazoa</taxon>
        <taxon>Spiralia</taxon>
        <taxon>Lophotrochozoa</taxon>
        <taxon>Mollusca</taxon>
        <taxon>Gastropoda</taxon>
        <taxon>Heterobranchia</taxon>
        <taxon>Euthyneura</taxon>
        <taxon>Panpulmonata</taxon>
        <taxon>Sacoglossa</taxon>
        <taxon>Placobranchoidea</taxon>
        <taxon>Plakobranchidae</taxon>
        <taxon>Elysia</taxon>
    </lineage>
</organism>
<gene>
    <name evidence="1" type="ORF">RRG08_007645</name>
</gene>
<accession>A0AAE0Y3D3</accession>
<name>A0AAE0Y3D3_9GAST</name>
<keyword evidence="2" id="KW-1185">Reference proteome</keyword>
<proteinExistence type="predicted"/>
<dbReference type="EMBL" id="JAWDGP010006995">
    <property type="protein sequence ID" value="KAK3731566.1"/>
    <property type="molecule type" value="Genomic_DNA"/>
</dbReference>
<reference evidence="1" key="1">
    <citation type="journal article" date="2023" name="G3 (Bethesda)">
        <title>A reference genome for the long-term kleptoplast-retaining sea slug Elysia crispata morphotype clarki.</title>
        <authorList>
            <person name="Eastman K.E."/>
            <person name="Pendleton A.L."/>
            <person name="Shaikh M.A."/>
            <person name="Suttiyut T."/>
            <person name="Ogas R."/>
            <person name="Tomko P."/>
            <person name="Gavelis G."/>
            <person name="Widhalm J.R."/>
            <person name="Wisecaver J.H."/>
        </authorList>
    </citation>
    <scope>NUCLEOTIDE SEQUENCE</scope>
    <source>
        <strain evidence="1">ECLA1</strain>
    </source>
</reference>
<sequence length="181" mass="20033">MQDFDLNPEVLTRCLRPEFKSNITAQVPPILAKLGTSLPEQTNLHLPVRGLFALWHLTHDLRATESFDACGVVATTGVCRKVVRDQLPGMTDRYGKLRGTADLAWSRVTDHQHVPLTPSNSVNAGCTASNVTQYVLITSGQLSHKHRYHDQGPAQAVQIVTEARSPRNSRCVQQTRTSIKV</sequence>